<name>A0ABN9XJN5_9DINO</name>
<dbReference type="Gene3D" id="2.60.40.420">
    <property type="entry name" value="Cupredoxins - blue copper proteins"/>
    <property type="match status" value="6"/>
</dbReference>
<keyword evidence="10" id="KW-1185">Reference proteome</keyword>
<feature type="region of interest" description="Disordered" evidence="5">
    <location>
        <begin position="1"/>
        <end position="70"/>
    </location>
</feature>
<feature type="compositionally biased region" description="Basic and acidic residues" evidence="5">
    <location>
        <begin position="30"/>
        <end position="40"/>
    </location>
</feature>
<keyword evidence="3" id="KW-0560">Oxidoreductase</keyword>
<evidence type="ECO:0000313" key="10">
    <source>
        <dbReference type="Proteomes" id="UP001189429"/>
    </source>
</evidence>
<dbReference type="InterPro" id="IPR008972">
    <property type="entry name" value="Cupredoxin"/>
</dbReference>
<evidence type="ECO:0000259" key="7">
    <source>
        <dbReference type="Pfam" id="PF07731"/>
    </source>
</evidence>
<feature type="domain" description="Plastocyanin-like" evidence="8">
    <location>
        <begin position="847"/>
        <end position="959"/>
    </location>
</feature>
<comment type="similarity">
    <text evidence="1">Belongs to the multicopper oxidase family.</text>
</comment>
<feature type="domain" description="Plastocyanin-like" evidence="6">
    <location>
        <begin position="972"/>
        <end position="1158"/>
    </location>
</feature>
<feature type="domain" description="Plastocyanin-like" evidence="6">
    <location>
        <begin position="225"/>
        <end position="411"/>
    </location>
</feature>
<dbReference type="EMBL" id="CAUYUJ010020463">
    <property type="protein sequence ID" value="CAK0898368.1"/>
    <property type="molecule type" value="Genomic_DNA"/>
</dbReference>
<evidence type="ECO:0000256" key="3">
    <source>
        <dbReference type="ARBA" id="ARBA00023002"/>
    </source>
</evidence>
<dbReference type="CDD" id="cd04205">
    <property type="entry name" value="CuRO_2_LCC_like"/>
    <property type="match status" value="2"/>
</dbReference>
<evidence type="ECO:0000256" key="1">
    <source>
        <dbReference type="ARBA" id="ARBA00010609"/>
    </source>
</evidence>
<evidence type="ECO:0000256" key="2">
    <source>
        <dbReference type="ARBA" id="ARBA00022723"/>
    </source>
</evidence>
<reference evidence="9" key="1">
    <citation type="submission" date="2023-10" db="EMBL/GenBank/DDBJ databases">
        <authorList>
            <person name="Chen Y."/>
            <person name="Shah S."/>
            <person name="Dougan E. K."/>
            <person name="Thang M."/>
            <person name="Chan C."/>
        </authorList>
    </citation>
    <scope>NUCLEOTIDE SEQUENCE [LARGE SCALE GENOMIC DNA]</scope>
</reference>
<feature type="domain" description="Plastocyanin-like" evidence="8">
    <location>
        <begin position="103"/>
        <end position="212"/>
    </location>
</feature>
<dbReference type="PANTHER" id="PTHR11709:SF394">
    <property type="entry name" value="FI03373P-RELATED"/>
    <property type="match status" value="1"/>
</dbReference>
<feature type="non-terminal residue" evidence="9">
    <location>
        <position position="1"/>
    </location>
</feature>
<dbReference type="Pfam" id="PF00394">
    <property type="entry name" value="Cu-oxidase"/>
    <property type="match status" value="2"/>
</dbReference>
<evidence type="ECO:0000259" key="8">
    <source>
        <dbReference type="Pfam" id="PF07732"/>
    </source>
</evidence>
<dbReference type="InterPro" id="IPR001117">
    <property type="entry name" value="Cu-oxidase_2nd"/>
</dbReference>
<evidence type="ECO:0000256" key="5">
    <source>
        <dbReference type="SAM" id="MobiDB-lite"/>
    </source>
</evidence>
<evidence type="ECO:0008006" key="11">
    <source>
        <dbReference type="Google" id="ProtNLM"/>
    </source>
</evidence>
<proteinExistence type="inferred from homology"/>
<feature type="compositionally biased region" description="Low complexity" evidence="5">
    <location>
        <begin position="14"/>
        <end position="27"/>
    </location>
</feature>
<dbReference type="CDD" id="cd04206">
    <property type="entry name" value="CuRO_1_LCC_like"/>
    <property type="match status" value="2"/>
</dbReference>
<evidence type="ECO:0000256" key="4">
    <source>
        <dbReference type="ARBA" id="ARBA00023008"/>
    </source>
</evidence>
<dbReference type="PANTHER" id="PTHR11709">
    <property type="entry name" value="MULTI-COPPER OXIDASE"/>
    <property type="match status" value="1"/>
</dbReference>
<dbReference type="SUPFAM" id="SSF49503">
    <property type="entry name" value="Cupredoxins"/>
    <property type="match status" value="6"/>
</dbReference>
<accession>A0ABN9XJN5</accession>
<dbReference type="InterPro" id="IPR045087">
    <property type="entry name" value="Cu-oxidase_fam"/>
</dbReference>
<dbReference type="InterPro" id="IPR011706">
    <property type="entry name" value="Cu-oxidase_C"/>
</dbReference>
<feature type="domain" description="Plastocyanin-like" evidence="7">
    <location>
        <begin position="1284"/>
        <end position="1418"/>
    </location>
</feature>
<feature type="domain" description="Plastocyanin-like" evidence="7">
    <location>
        <begin position="537"/>
        <end position="671"/>
    </location>
</feature>
<keyword evidence="2" id="KW-0479">Metal-binding</keyword>
<gene>
    <name evidence="9" type="ORF">PCOR1329_LOCUS76243</name>
</gene>
<dbReference type="Pfam" id="PF07731">
    <property type="entry name" value="Cu-oxidase_2"/>
    <property type="match status" value="2"/>
</dbReference>
<dbReference type="Pfam" id="PF07732">
    <property type="entry name" value="Cu-oxidase_3"/>
    <property type="match status" value="2"/>
</dbReference>
<organism evidence="9 10">
    <name type="scientific">Prorocentrum cordatum</name>
    <dbReference type="NCBI Taxonomy" id="2364126"/>
    <lineage>
        <taxon>Eukaryota</taxon>
        <taxon>Sar</taxon>
        <taxon>Alveolata</taxon>
        <taxon>Dinophyceae</taxon>
        <taxon>Prorocentrales</taxon>
        <taxon>Prorocentraceae</taxon>
        <taxon>Prorocentrum</taxon>
    </lineage>
</organism>
<comment type="caution">
    <text evidence="9">The sequence shown here is derived from an EMBL/GenBank/DDBJ whole genome shotgun (WGS) entry which is preliminary data.</text>
</comment>
<sequence length="1483" mass="161902">DYSWHHAGRGGAALGDPAAAPRAAPGPDQDELRRRSDELRRRLRQSLPPAESPAEQRMAPPERAADDGDLLRRSEMLREQLKRSALYRAVYVTTLEIRHEFGSPDCVDRLVVNANHSIPGPAIEVDPGEEVEITVVNKMLSNAVSIHWHGMVHADSGPWHDGGSMITQCPIPPGSKWVYKFKVNDHPGLYQYHGHIGGMRVAGLGGAFIIKGDVSAFASEADGGEVLMHLKDWWHAEETQLVQGVLEPRFRWVGDPQSVLVNGQGHFDCSDNALYSCDGGTCMEGEREVCGAAQSPWYRPSYHPPSCDSSLCPGYFTTQVTAGKTYLLRFINGGSLSLFSVAIENHNMTVIEVDGMATQKHTTDTIDLNSGQRVSVLVTMDQPPGAYTVKVITRGRSSQRTGYAIIEYAGAASQSVQPETANVSTPAWDDNNFTFDFQQAIKGLYTGDTAVAAVPDDSLVQRTFYMLSTQERMDHTATYNGVPSVNDLTVAIGGPGDRPQDNCDSAGNTKNLRWLLGRRSWMGSNTPTLASLYFDINRDQISEEHNYFAVDVGQVYDVVIQNYPACNGHCETHAFHAHGMHFWVLGTGRGEWTGSAEQLASLNKVDPAFRDVTQVVSEGVNNEPFGKNSDDFGPCGWTMIRFKVYSPGAWYFHCHMIWHILMGQNAVFYTPADTIPAPPDDLLFCGDMTMSSAVAKQSEATTTSATDSNIEANSGRTLSCKGGLPLLVSKLSETGAELFYEGSLSLQAAVAAINMTCTQQCHALEKGLGSSPCPQLGTSSGRPCTYVEEAVLHIEGAPGATNPPNLLELLKLRSVSMQMAYTWLYFFATLLPPTRAVYVTTLEIRHEFASPDCVDRLVVNANHSIPGPAIEVDPGEEVEITIVNLMLSNAVSIHWHGMVHADSGPWHDGGSMITQCPIPPGSKWVYKFKVNEHPGLYQYHGHIGGMRVAGLGGAFIIKGDVSAFASEADGGEVLMHLKDWWHAEETQLVQGVLEPQFRWVGDPQSVLVNGQGHFDCSDNALYSCDGGTCMEGEREVCGAAQSPWYRPSYHPPSCDSSLCPGYFTTQVTAGKTYLLRFINGGSLSLFSVAIENHNMTVIEVDGMATQKHTTDTIDLNSGQRVSVLVTMDQPPGAYTVKVITRGRSSQRTGYAIIEYAGAASQSVQPETANVSTPAWDDNNFTFDFQQAIKGLYTGDTAIAAVPDDSLVQRTFYMLSTQERMDHTATYNGVPSVNDLTVAIGGPGDRPQDNCDSAGNTKNLRWLLGRRSWMGSNTPTLASLYFDINRDQITEEHNYFAVDVGQVYDVVIQNYPACNGHCETHAFHAHGMHFWVLGTGRGEWTGSAEQLASLNKVDPAFRDVTQVVSEGVNNEPFGKNSDDFGPCGWTMIRFKVYSPGAWYFHCHMIWHILMGQNAVFYTPADTIPAPPDDLLFCGDMTMSSALAKQSEATTTSATNSNNEVNSGQMRRLGTASVAAGGVMSWLPF</sequence>
<dbReference type="Proteomes" id="UP001189429">
    <property type="component" value="Unassembled WGS sequence"/>
</dbReference>
<evidence type="ECO:0000259" key="6">
    <source>
        <dbReference type="Pfam" id="PF00394"/>
    </source>
</evidence>
<keyword evidence="4" id="KW-0186">Copper</keyword>
<dbReference type="InterPro" id="IPR011707">
    <property type="entry name" value="Cu-oxidase-like_N"/>
</dbReference>
<protein>
    <recommendedName>
        <fullName evidence="11">L-ascorbate oxidase</fullName>
    </recommendedName>
</protein>
<evidence type="ECO:0000313" key="9">
    <source>
        <dbReference type="EMBL" id="CAK0898368.1"/>
    </source>
</evidence>